<evidence type="ECO:0000256" key="5">
    <source>
        <dbReference type="ARBA" id="ARBA00022989"/>
    </source>
</evidence>
<name>A0ABV6B3V9_9DEIO</name>
<dbReference type="RefSeq" id="WP_380015289.1">
    <property type="nucleotide sequence ID" value="NZ_JBHLYR010000062.1"/>
</dbReference>
<dbReference type="CDD" id="cd06261">
    <property type="entry name" value="TM_PBP2"/>
    <property type="match status" value="1"/>
</dbReference>
<dbReference type="SUPFAM" id="SSF161098">
    <property type="entry name" value="MetI-like"/>
    <property type="match status" value="1"/>
</dbReference>
<keyword evidence="2 7" id="KW-0813">Transport</keyword>
<keyword evidence="5 7" id="KW-1133">Transmembrane helix</keyword>
<dbReference type="Proteomes" id="UP001589733">
    <property type="component" value="Unassembled WGS sequence"/>
</dbReference>
<keyword evidence="4 7" id="KW-0812">Transmembrane</keyword>
<dbReference type="PANTHER" id="PTHR43744">
    <property type="entry name" value="ABC TRANSPORTER PERMEASE PROTEIN MG189-RELATED-RELATED"/>
    <property type="match status" value="1"/>
</dbReference>
<evidence type="ECO:0000256" key="3">
    <source>
        <dbReference type="ARBA" id="ARBA00022475"/>
    </source>
</evidence>
<dbReference type="Pfam" id="PF00528">
    <property type="entry name" value="BPD_transp_1"/>
    <property type="match status" value="1"/>
</dbReference>
<evidence type="ECO:0000256" key="1">
    <source>
        <dbReference type="ARBA" id="ARBA00004651"/>
    </source>
</evidence>
<evidence type="ECO:0000259" key="8">
    <source>
        <dbReference type="PROSITE" id="PS50928"/>
    </source>
</evidence>
<comment type="caution">
    <text evidence="9">The sequence shown here is derived from an EMBL/GenBank/DDBJ whole genome shotgun (WGS) entry which is preliminary data.</text>
</comment>
<dbReference type="Gene3D" id="1.10.3720.10">
    <property type="entry name" value="MetI-like"/>
    <property type="match status" value="1"/>
</dbReference>
<accession>A0ABV6B3V9</accession>
<comment type="similarity">
    <text evidence="7">Belongs to the binding-protein-dependent transport system permease family.</text>
</comment>
<feature type="transmembrane region" description="Helical" evidence="7">
    <location>
        <begin position="122"/>
        <end position="143"/>
    </location>
</feature>
<dbReference type="InterPro" id="IPR000515">
    <property type="entry name" value="MetI-like"/>
</dbReference>
<evidence type="ECO:0000313" key="9">
    <source>
        <dbReference type="EMBL" id="MFB9994453.1"/>
    </source>
</evidence>
<feature type="transmembrane region" description="Helical" evidence="7">
    <location>
        <begin position="28"/>
        <end position="50"/>
    </location>
</feature>
<organism evidence="9 10">
    <name type="scientific">Deinococcus oregonensis</name>
    <dbReference type="NCBI Taxonomy" id="1805970"/>
    <lineage>
        <taxon>Bacteria</taxon>
        <taxon>Thermotogati</taxon>
        <taxon>Deinococcota</taxon>
        <taxon>Deinococci</taxon>
        <taxon>Deinococcales</taxon>
        <taxon>Deinococcaceae</taxon>
        <taxon>Deinococcus</taxon>
    </lineage>
</organism>
<evidence type="ECO:0000256" key="7">
    <source>
        <dbReference type="RuleBase" id="RU363032"/>
    </source>
</evidence>
<dbReference type="EMBL" id="JBHLYR010000062">
    <property type="protein sequence ID" value="MFB9994453.1"/>
    <property type="molecule type" value="Genomic_DNA"/>
</dbReference>
<reference evidence="9 10" key="1">
    <citation type="submission" date="2024-09" db="EMBL/GenBank/DDBJ databases">
        <authorList>
            <person name="Sun Q."/>
            <person name="Mori K."/>
        </authorList>
    </citation>
    <scope>NUCLEOTIDE SEQUENCE [LARGE SCALE GENOMIC DNA]</scope>
    <source>
        <strain evidence="9 10">JCM 13503</strain>
    </source>
</reference>
<keyword evidence="3" id="KW-1003">Cell membrane</keyword>
<evidence type="ECO:0000256" key="4">
    <source>
        <dbReference type="ARBA" id="ARBA00022692"/>
    </source>
</evidence>
<feature type="transmembrane region" description="Helical" evidence="7">
    <location>
        <begin position="92"/>
        <end position="115"/>
    </location>
</feature>
<dbReference type="PROSITE" id="PS50928">
    <property type="entry name" value="ABC_TM1"/>
    <property type="match status" value="1"/>
</dbReference>
<evidence type="ECO:0000313" key="10">
    <source>
        <dbReference type="Proteomes" id="UP001589733"/>
    </source>
</evidence>
<feature type="transmembrane region" description="Helical" evidence="7">
    <location>
        <begin position="155"/>
        <end position="173"/>
    </location>
</feature>
<feature type="transmembrane region" description="Helical" evidence="7">
    <location>
        <begin position="202"/>
        <end position="223"/>
    </location>
</feature>
<keyword evidence="10" id="KW-1185">Reference proteome</keyword>
<dbReference type="InterPro" id="IPR035906">
    <property type="entry name" value="MetI-like_sf"/>
</dbReference>
<keyword evidence="6 7" id="KW-0472">Membrane</keyword>
<proteinExistence type="inferred from homology"/>
<evidence type="ECO:0000256" key="2">
    <source>
        <dbReference type="ARBA" id="ARBA00022448"/>
    </source>
</evidence>
<dbReference type="PANTHER" id="PTHR43744:SF8">
    <property type="entry name" value="SN-GLYCEROL-3-PHOSPHATE TRANSPORT SYSTEM PERMEASE PROTEIN UGPE"/>
    <property type="match status" value="1"/>
</dbReference>
<protein>
    <submittedName>
        <fullName evidence="9">Carbohydrate ABC transporter permease</fullName>
    </submittedName>
</protein>
<evidence type="ECO:0000256" key="6">
    <source>
        <dbReference type="ARBA" id="ARBA00023136"/>
    </source>
</evidence>
<sequence length="292" mass="31767">MAREVRGGAAGVPGLGAGRGKGRHGRVWVTHLALMVAILVISAPLIFALIKSTQVSSDVLSPKLWPGGAFFDNLSGVWVDAKLGRYMFNSTVLAVSVTVGKTILSLLAALAFVYFRFPLKSLAFTLVLLSLMLPTEVLIIALFDLVSQDLKWADTYAAIIVPFLASATGTFLFRQHFMNIPTSLADAARIDGCGPLLYLTRILIPMSWNTIGALAVIQFVYAWDQYIWPLVILQNDDKQVVQVGLRRLIEVGGQTDWGAVMAGAIVTMIPPLIVFTALQKQFSRGFALTEDK</sequence>
<comment type="subcellular location">
    <subcellularLocation>
        <location evidence="1 7">Cell membrane</location>
        <topology evidence="1 7">Multi-pass membrane protein</topology>
    </subcellularLocation>
</comment>
<feature type="domain" description="ABC transmembrane type-1" evidence="8">
    <location>
        <begin position="87"/>
        <end position="278"/>
    </location>
</feature>
<gene>
    <name evidence="9" type="ORF">ACFFLM_21080</name>
</gene>
<feature type="transmembrane region" description="Helical" evidence="7">
    <location>
        <begin position="257"/>
        <end position="278"/>
    </location>
</feature>